<evidence type="ECO:0000256" key="6">
    <source>
        <dbReference type="ARBA" id="ARBA00023136"/>
    </source>
</evidence>
<dbReference type="InterPro" id="IPR025210">
    <property type="entry name" value="ATP25_mRNA_stabil_dom"/>
</dbReference>
<dbReference type="Gene3D" id="3.30.460.10">
    <property type="entry name" value="Beta Polymerase, domain 2"/>
    <property type="match status" value="1"/>
</dbReference>
<evidence type="ECO:0000313" key="9">
    <source>
        <dbReference type="EMBL" id="KAG0668625.1"/>
    </source>
</evidence>
<name>A0A9P7BB40_MAUEX</name>
<evidence type="ECO:0000313" key="10">
    <source>
        <dbReference type="Proteomes" id="UP000750334"/>
    </source>
</evidence>
<organism evidence="9 10">
    <name type="scientific">Maudiozyma exigua</name>
    <name type="common">Yeast</name>
    <name type="synonym">Kazachstania exigua</name>
    <dbReference type="NCBI Taxonomy" id="34358"/>
    <lineage>
        <taxon>Eukaryota</taxon>
        <taxon>Fungi</taxon>
        <taxon>Dikarya</taxon>
        <taxon>Ascomycota</taxon>
        <taxon>Saccharomycotina</taxon>
        <taxon>Saccharomycetes</taxon>
        <taxon>Saccharomycetales</taxon>
        <taxon>Saccharomycetaceae</taxon>
        <taxon>Maudiozyma</taxon>
    </lineage>
</organism>
<evidence type="ECO:0000256" key="4">
    <source>
        <dbReference type="ARBA" id="ARBA00022946"/>
    </source>
</evidence>
<evidence type="ECO:0000256" key="2">
    <source>
        <dbReference type="ARBA" id="ARBA00010787"/>
    </source>
</evidence>
<comment type="subcellular location">
    <subcellularLocation>
        <location evidence="1 7">Mitochondrion inner membrane</location>
        <topology evidence="1 7">Peripheral membrane protein</topology>
        <orientation evidence="1 7">Matrix side</orientation>
    </subcellularLocation>
</comment>
<comment type="caution">
    <text evidence="9">The sequence shown here is derived from an EMBL/GenBank/DDBJ whole genome shotgun (WGS) entry which is preliminary data.</text>
</comment>
<keyword evidence="10" id="KW-1185">Reference proteome</keyword>
<keyword evidence="5 7" id="KW-0496">Mitochondrion</keyword>
<dbReference type="Proteomes" id="UP000750334">
    <property type="component" value="Unassembled WGS sequence"/>
</dbReference>
<evidence type="ECO:0000256" key="5">
    <source>
        <dbReference type="ARBA" id="ARBA00023128"/>
    </source>
</evidence>
<proteinExistence type="inferred from homology"/>
<evidence type="ECO:0000259" key="8">
    <source>
        <dbReference type="Pfam" id="PF13929"/>
    </source>
</evidence>
<feature type="domain" description="ATP25 mRNA stabilisation" evidence="8">
    <location>
        <begin position="317"/>
        <end position="605"/>
    </location>
</feature>
<dbReference type="Pfam" id="PF02410">
    <property type="entry name" value="RsfS"/>
    <property type="match status" value="1"/>
</dbReference>
<keyword evidence="6 7" id="KW-0472">Membrane</keyword>
<dbReference type="SUPFAM" id="SSF81301">
    <property type="entry name" value="Nucleotidyltransferase"/>
    <property type="match status" value="1"/>
</dbReference>
<evidence type="ECO:0000256" key="3">
    <source>
        <dbReference type="ARBA" id="ARBA00022792"/>
    </source>
</evidence>
<dbReference type="EMBL" id="PUHR01000062">
    <property type="protein sequence ID" value="KAG0668625.1"/>
    <property type="molecule type" value="Genomic_DNA"/>
</dbReference>
<dbReference type="GO" id="GO:0005743">
    <property type="term" value="C:mitochondrial inner membrane"/>
    <property type="evidence" value="ECO:0007669"/>
    <property type="project" value="UniProtKB-SubCell"/>
</dbReference>
<dbReference type="PANTHER" id="PTHR28087">
    <property type="entry name" value="ATPASE SYNTHESIS PROTEIN 25, MITOCHONDRIAL"/>
    <property type="match status" value="1"/>
</dbReference>
<keyword evidence="3 7" id="KW-0999">Mitochondrion inner membrane</keyword>
<dbReference type="PANTHER" id="PTHR28087:SF1">
    <property type="entry name" value="ATPASE SYNTHESIS PROTEIN 25, MITOCHONDRIAL"/>
    <property type="match status" value="1"/>
</dbReference>
<accession>A0A9P7BB40</accession>
<dbReference type="GO" id="GO:0048255">
    <property type="term" value="P:mRNA stabilization"/>
    <property type="evidence" value="ECO:0007669"/>
    <property type="project" value="InterPro"/>
</dbReference>
<dbReference type="AlphaFoldDB" id="A0A9P7BB40"/>
<dbReference type="InterPro" id="IPR043519">
    <property type="entry name" value="NT_sf"/>
</dbReference>
<dbReference type="InterPro" id="IPR040152">
    <property type="entry name" value="Atp25"/>
</dbReference>
<evidence type="ECO:0000256" key="7">
    <source>
        <dbReference type="RuleBase" id="RU367062"/>
    </source>
</evidence>
<gene>
    <name evidence="9" type="primary">ATP25</name>
    <name evidence="9" type="ORF">C6P45_004524</name>
</gene>
<sequence>MLRLRTNIIPKAIVKSSSSYLIRKFPSLYYSTNIIVPETNIETTDIQGVNKELPTENTKTTNASIPWYLELVKQQNERESVLASTEEPIIFPKDSPESLVRIANFLSKEQGLKNILIFDMRNSDVVTSKIADIMVIATAKSIKHCQGTYVELNRLIKQEFSHVAYLEGNINANDEKKRKKRLLRRTNLGGVWNVNKRNVNTFESNEAWYMVDTKTDNIFVNILTEKRRTELNLEELYSPKDEKQKWAKNVLNETKNENFDDLLEVREENNVLSGLRRLAQQRRSFSTFTRQLKPENKSGSKTLNENVSRNIEHLLLNQRFKEFEEKIKSNKDIVTDNSQASEGLECIHRSLQSVLANGSTTKISIDDWVNAFNAVWPVYLPTGSASFWSQRFAFLKLLVSNQKDIRLTKVFIEEYFKLKSYYNEEITVDEIINFLRLMDKLKDSQAKVHTKKILDYVNVVICDFLELFVGSKMELRIINNSEILKLILSSMINNEERLVSFMRTIDFLSLRSHLSENSFHVIIDTLATNKLWGELFSFWNHRVGTDIKYGKDKRPWCYYIKTISESSDKSVIQKFIVDGSLLWILRYGVEITPDLRKEINDLFNIADPDDTQFKYQKAQFGL</sequence>
<dbReference type="Pfam" id="PF13929">
    <property type="entry name" value="mRNA_stabil"/>
    <property type="match status" value="1"/>
</dbReference>
<dbReference type="GO" id="GO:0140053">
    <property type="term" value="P:mitochondrial gene expression"/>
    <property type="evidence" value="ECO:0007669"/>
    <property type="project" value="UniProtKB-UniRule"/>
</dbReference>
<evidence type="ECO:0000256" key="1">
    <source>
        <dbReference type="ARBA" id="ARBA00004443"/>
    </source>
</evidence>
<protein>
    <recommendedName>
        <fullName evidence="7">ATPase synthesis protein 25</fullName>
    </recommendedName>
</protein>
<comment type="function">
    <text evidence="7">Mitochondrial mRNA stabilization factor.</text>
</comment>
<keyword evidence="4 7" id="KW-0809">Transit peptide</keyword>
<reference evidence="9 10" key="1">
    <citation type="submission" date="2020-11" db="EMBL/GenBank/DDBJ databases">
        <title>Kefir isolates.</title>
        <authorList>
            <person name="Marcisauskas S."/>
            <person name="Kim Y."/>
            <person name="Blasche S."/>
        </authorList>
    </citation>
    <scope>NUCLEOTIDE SEQUENCE [LARGE SCALE GENOMIC DNA]</scope>
    <source>
        <strain evidence="9 10">OG2</strain>
    </source>
</reference>
<dbReference type="OrthoDB" id="107372at2759"/>
<comment type="similarity">
    <text evidence="2 7">Belongs to the ATP25 family.</text>
</comment>